<comment type="caution">
    <text evidence="3">The sequence shown here is derived from an EMBL/GenBank/DDBJ whole genome shotgun (WGS) entry which is preliminary data.</text>
</comment>
<organism evidence="3">
    <name type="scientific">marine sediment metagenome</name>
    <dbReference type="NCBI Taxonomy" id="412755"/>
    <lineage>
        <taxon>unclassified sequences</taxon>
        <taxon>metagenomes</taxon>
        <taxon>ecological metagenomes</taxon>
    </lineage>
</organism>
<dbReference type="AlphaFoldDB" id="A0A0F9BJB1"/>
<dbReference type="Gene3D" id="2.60.40.1610">
    <property type="entry name" value="Domain of unknown function DUF1254"/>
    <property type="match status" value="1"/>
</dbReference>
<keyword evidence="1" id="KW-0812">Transmembrane</keyword>
<name>A0A0F9BJB1_9ZZZZ</name>
<gene>
    <name evidence="3" type="ORF">LCGC14_2720630</name>
</gene>
<accession>A0A0F9BJB1</accession>
<dbReference type="Pfam" id="PF06863">
    <property type="entry name" value="DUF1254"/>
    <property type="match status" value="1"/>
</dbReference>
<feature type="transmembrane region" description="Helical" evidence="1">
    <location>
        <begin position="12"/>
        <end position="33"/>
    </location>
</feature>
<keyword evidence="1" id="KW-0472">Membrane</keyword>
<protein>
    <recommendedName>
        <fullName evidence="2">DUF1254 domain-containing protein</fullName>
    </recommendedName>
</protein>
<feature type="non-terminal residue" evidence="3">
    <location>
        <position position="231"/>
    </location>
</feature>
<dbReference type="SUPFAM" id="SSF160935">
    <property type="entry name" value="VPA0735-like"/>
    <property type="match status" value="1"/>
</dbReference>
<dbReference type="InterPro" id="IPR037050">
    <property type="entry name" value="DUF1254_sf"/>
</dbReference>
<evidence type="ECO:0000259" key="2">
    <source>
        <dbReference type="Pfam" id="PF06863"/>
    </source>
</evidence>
<reference evidence="3" key="1">
    <citation type="journal article" date="2015" name="Nature">
        <title>Complex archaea that bridge the gap between prokaryotes and eukaryotes.</title>
        <authorList>
            <person name="Spang A."/>
            <person name="Saw J.H."/>
            <person name="Jorgensen S.L."/>
            <person name="Zaremba-Niedzwiedzka K."/>
            <person name="Martijn J."/>
            <person name="Lind A.E."/>
            <person name="van Eijk R."/>
            <person name="Schleper C."/>
            <person name="Guy L."/>
            <person name="Ettema T.J."/>
        </authorList>
    </citation>
    <scope>NUCLEOTIDE SEQUENCE</scope>
</reference>
<feature type="domain" description="DUF1254" evidence="2">
    <location>
        <begin position="167"/>
        <end position="222"/>
    </location>
</feature>
<evidence type="ECO:0000256" key="1">
    <source>
        <dbReference type="SAM" id="Phobius"/>
    </source>
</evidence>
<keyword evidence="1" id="KW-1133">Transmembrane helix</keyword>
<dbReference type="InterPro" id="IPR010679">
    <property type="entry name" value="DUF1254"/>
</dbReference>
<proteinExistence type="predicted"/>
<evidence type="ECO:0000313" key="3">
    <source>
        <dbReference type="EMBL" id="KKK90674.1"/>
    </source>
</evidence>
<sequence length="231" mass="25185">MIKNYHIGYKPFIPIIPLILSIGIVSVLLFSFAEGITCPAGEVEVVRVTNPNPICVDQSTAERWVQLGIAEIVGEPVEVMEESVMEETMEQESQMGIETIETRSGTITIDHDYLTPESAKLLSDELFFQRAVQVYHLALPAVGGAGIFYEQDKVGATTGDVLYWSDFMNSDIELLTGNISVLYYMSLQDLSDGPIVFDVPAGSLQGHIDNIYQQVLTDVGGTGPYKGNGGS</sequence>
<dbReference type="EMBL" id="LAZR01048991">
    <property type="protein sequence ID" value="KKK90674.1"/>
    <property type="molecule type" value="Genomic_DNA"/>
</dbReference>